<feature type="region of interest" description="Disordered" evidence="2">
    <location>
        <begin position="147"/>
        <end position="168"/>
    </location>
</feature>
<evidence type="ECO:0000313" key="3">
    <source>
        <dbReference type="EMBL" id="OHF02519.1"/>
    </source>
</evidence>
<feature type="compositionally biased region" description="Basic residues" evidence="2">
    <location>
        <begin position="533"/>
        <end position="548"/>
    </location>
</feature>
<feature type="region of interest" description="Disordered" evidence="2">
    <location>
        <begin position="457"/>
        <end position="479"/>
    </location>
</feature>
<feature type="compositionally biased region" description="Polar residues" evidence="2">
    <location>
        <begin position="462"/>
        <end position="476"/>
    </location>
</feature>
<feature type="region of interest" description="Disordered" evidence="2">
    <location>
        <begin position="517"/>
        <end position="548"/>
    </location>
</feature>
<keyword evidence="4" id="KW-1185">Reference proteome</keyword>
<proteinExistence type="predicted"/>
<evidence type="ECO:0000313" key="4">
    <source>
        <dbReference type="Proteomes" id="UP000176998"/>
    </source>
</evidence>
<name>A0A1G4BM32_9PEZI</name>
<dbReference type="Proteomes" id="UP000176998">
    <property type="component" value="Unassembled WGS sequence"/>
</dbReference>
<dbReference type="EMBL" id="MJBS01000012">
    <property type="protein sequence ID" value="OHF02519.1"/>
    <property type="molecule type" value="Genomic_DNA"/>
</dbReference>
<comment type="caution">
    <text evidence="3">The sequence shown here is derived from an EMBL/GenBank/DDBJ whole genome shotgun (WGS) entry which is preliminary data.</text>
</comment>
<reference evidence="3 4" key="1">
    <citation type="submission" date="2016-09" db="EMBL/GenBank/DDBJ databases">
        <authorList>
            <person name="Capua I."/>
            <person name="De Benedictis P."/>
            <person name="Joannis T."/>
            <person name="Lombin L.H."/>
            <person name="Cattoli G."/>
        </authorList>
    </citation>
    <scope>NUCLEOTIDE SEQUENCE [LARGE SCALE GENOMIC DNA]</scope>
    <source>
        <strain evidence="3 4">IMI 309357</strain>
    </source>
</reference>
<sequence>MDASWNAFWGQLGPCPGCGSACYDTCIFIKDNRCAAREKTRAAAADLKSAVHEVSQLNNALSALLKEEERLRQTFAREDAYIASIHAALEEAYSRRAAAKEAHAARWSDARKLRTDREAAIQNAAESTSRLRESLLGMQHALAGHPVLNEGSEQWGGSEEDKENERPTTVRRPVLAEAYNVLTHPRQMQPIWKSEYTGGFGPWDPTPCRCCGRVGKHIILGHRGCAEMELESATGARVLTDRAWGRLRRIIKDAEENIEKSDEECRVADNVVNELLSAIAKSEHRAISPTILGPLRRALRAAETTRDNVVETRTERTRVMASLYRQRMAMCDLLNVAEVRVGLATKACDDINPTSRDISRDARLRQPGSTSQRVEERARWWEQAEFADPDVLGEEQEERYQYFLDDWTMRRRGWEYSMRRTHDDGDDDDEAARWAAATQTSTPTDSLTPVHSIKVEEVDSDNAPTPASSPPETMSSPRRLLWGHTNDWATRGTVKREEGILPASDDSIEEALGRAFRNIKRPGGAGATTATGRARRTAPRQKRRTKPY</sequence>
<feature type="coiled-coil region" evidence="1">
    <location>
        <begin position="47"/>
        <end position="74"/>
    </location>
</feature>
<dbReference type="OrthoDB" id="4849082at2759"/>
<evidence type="ECO:0000256" key="2">
    <source>
        <dbReference type="SAM" id="MobiDB-lite"/>
    </source>
</evidence>
<dbReference type="RefSeq" id="XP_022479659.1">
    <property type="nucleotide sequence ID" value="XM_022613865.1"/>
</dbReference>
<dbReference type="AlphaFoldDB" id="A0A1G4BM32"/>
<organism evidence="3 4">
    <name type="scientific">Colletotrichum orchidophilum</name>
    <dbReference type="NCBI Taxonomy" id="1209926"/>
    <lineage>
        <taxon>Eukaryota</taxon>
        <taxon>Fungi</taxon>
        <taxon>Dikarya</taxon>
        <taxon>Ascomycota</taxon>
        <taxon>Pezizomycotina</taxon>
        <taxon>Sordariomycetes</taxon>
        <taxon>Hypocreomycetidae</taxon>
        <taxon>Glomerellales</taxon>
        <taxon>Glomerellaceae</taxon>
        <taxon>Colletotrichum</taxon>
    </lineage>
</organism>
<gene>
    <name evidence="3" type="ORF">CORC01_02214</name>
</gene>
<dbReference type="GeneID" id="34555375"/>
<accession>A0A1G4BM32</accession>
<keyword evidence="1" id="KW-0175">Coiled coil</keyword>
<protein>
    <submittedName>
        <fullName evidence="3">Uncharacterized protein</fullName>
    </submittedName>
</protein>
<evidence type="ECO:0000256" key="1">
    <source>
        <dbReference type="SAM" id="Coils"/>
    </source>
</evidence>